<evidence type="ECO:0000313" key="3">
    <source>
        <dbReference type="Proteomes" id="UP000075885"/>
    </source>
</evidence>
<dbReference type="Proteomes" id="UP000075885">
    <property type="component" value="Unassembled WGS sequence"/>
</dbReference>
<dbReference type="EnsemblMetazoa" id="AEPI003018-RA">
    <property type="protein sequence ID" value="AEPI003018-PA"/>
    <property type="gene ID" value="AEPI003018"/>
</dbReference>
<keyword evidence="3" id="KW-1185">Reference proteome</keyword>
<proteinExistence type="predicted"/>
<dbReference type="AlphaFoldDB" id="A0A182P7W5"/>
<dbReference type="VEuPathDB" id="VectorBase:AEPI003018"/>
<feature type="chain" id="PRO_5008130950" evidence="1">
    <location>
        <begin position="21"/>
        <end position="385"/>
    </location>
</feature>
<keyword evidence="1" id="KW-0732">Signal</keyword>
<accession>A0A182P7W5</accession>
<reference evidence="2" key="2">
    <citation type="submission" date="2020-05" db="UniProtKB">
        <authorList>
            <consortium name="EnsemblMetazoa"/>
        </authorList>
    </citation>
    <scope>IDENTIFICATION</scope>
    <source>
        <strain evidence="2">Epiroticus2</strain>
    </source>
</reference>
<organism evidence="2 3">
    <name type="scientific">Anopheles epiroticus</name>
    <dbReference type="NCBI Taxonomy" id="199890"/>
    <lineage>
        <taxon>Eukaryota</taxon>
        <taxon>Metazoa</taxon>
        <taxon>Ecdysozoa</taxon>
        <taxon>Arthropoda</taxon>
        <taxon>Hexapoda</taxon>
        <taxon>Insecta</taxon>
        <taxon>Pterygota</taxon>
        <taxon>Neoptera</taxon>
        <taxon>Endopterygota</taxon>
        <taxon>Diptera</taxon>
        <taxon>Nematocera</taxon>
        <taxon>Culicoidea</taxon>
        <taxon>Culicidae</taxon>
        <taxon>Anophelinae</taxon>
        <taxon>Anopheles</taxon>
    </lineage>
</organism>
<name>A0A182P7W5_9DIPT</name>
<evidence type="ECO:0000256" key="1">
    <source>
        <dbReference type="SAM" id="SignalP"/>
    </source>
</evidence>
<evidence type="ECO:0000313" key="2">
    <source>
        <dbReference type="EnsemblMetazoa" id="AEPI003018-PA"/>
    </source>
</evidence>
<sequence length="385" mass="44160">MTYRLLVSCLLVLVLAETSAAGGSFLTPDASVYCPFALDILDSKNAVVPADRAATCKKRWQEDDDKIKQAIGVIDVHLKKQAAATDPIWAEVRKLTYNVTQMVNSPQLNDERGEVEQLRMGVLVAAIEAGRIPEAMTQFLMLNGWNRWPDIVGRIYQNTRRHRMHIENVLSFIRAVPARDDRIAFYHELKRHMVEKKDYESYLGAMFASDARHVVFAEDGKTPVNESDVKALYDTMRNGAANYFRRALLTGTNRYDLILLDRDHPELFDLLFQVMMDVPKEEMRKFSSWTTMEALCLMTRPMAKANMFQKVALLLLEHFKWEKENEYYAPMLAGYFEVCLPEITKDPATKNLVTEVKNIFSRFKQRKDYKSIAAIIGKNVHAYAG</sequence>
<reference evidence="3" key="1">
    <citation type="submission" date="2013-03" db="EMBL/GenBank/DDBJ databases">
        <title>The Genome Sequence of Anopheles epiroticus epiroticus2.</title>
        <authorList>
            <consortium name="The Broad Institute Genomics Platform"/>
            <person name="Neafsey D.E."/>
            <person name="Howell P."/>
            <person name="Walker B."/>
            <person name="Young S.K."/>
            <person name="Zeng Q."/>
            <person name="Gargeya S."/>
            <person name="Fitzgerald M."/>
            <person name="Haas B."/>
            <person name="Abouelleil A."/>
            <person name="Allen A.W."/>
            <person name="Alvarado L."/>
            <person name="Arachchi H.M."/>
            <person name="Berlin A.M."/>
            <person name="Chapman S.B."/>
            <person name="Gainer-Dewar J."/>
            <person name="Goldberg J."/>
            <person name="Griggs A."/>
            <person name="Gujja S."/>
            <person name="Hansen M."/>
            <person name="Howarth C."/>
            <person name="Imamovic A."/>
            <person name="Ireland A."/>
            <person name="Larimer J."/>
            <person name="McCowan C."/>
            <person name="Murphy C."/>
            <person name="Pearson M."/>
            <person name="Poon T.W."/>
            <person name="Priest M."/>
            <person name="Roberts A."/>
            <person name="Saif S."/>
            <person name="Shea T."/>
            <person name="Sisk P."/>
            <person name="Sykes S."/>
            <person name="Wortman J."/>
            <person name="Nusbaum C."/>
            <person name="Birren B."/>
        </authorList>
    </citation>
    <scope>NUCLEOTIDE SEQUENCE [LARGE SCALE GENOMIC DNA]</scope>
    <source>
        <strain evidence="3">Epiroticus2</strain>
    </source>
</reference>
<feature type="signal peptide" evidence="1">
    <location>
        <begin position="1"/>
        <end position="20"/>
    </location>
</feature>
<protein>
    <submittedName>
        <fullName evidence="2">Uncharacterized protein</fullName>
    </submittedName>
</protein>